<feature type="region of interest" description="Disordered" evidence="1">
    <location>
        <begin position="110"/>
        <end position="133"/>
    </location>
</feature>
<sequence length="177" mass="20206">MDSLDEHKVYQLQKGRTLGDDDSPAKDIVSIGLQNLMDSTKSPLDEYNTAFEWLQRQRHMQPVTEDSPIMPARNLTSPPAAPAPEHAAPCASELPTTNVLDEIDVDEVGFDEIGKPDGADLDLEDEPTRGGSQTRTLHWIWTKREHYTARMHLDLRPMQMQQTRRTLRRLMMMYFGS</sequence>
<comment type="caution">
    <text evidence="2">The sequence shown here is derived from an EMBL/GenBank/DDBJ whole genome shotgun (WGS) entry which is preliminary data.</text>
</comment>
<dbReference type="EMBL" id="LUEZ02000051">
    <property type="protein sequence ID" value="RDB22341.1"/>
    <property type="molecule type" value="Genomic_DNA"/>
</dbReference>
<dbReference type="STRING" id="39966.A0A369JJF2"/>
<reference evidence="2" key="1">
    <citation type="submission" date="2018-04" db="EMBL/GenBank/DDBJ databases">
        <title>Whole genome sequencing of Hypsizygus marmoreus.</title>
        <authorList>
            <person name="Choi I.-G."/>
            <person name="Min B."/>
            <person name="Kim J.-G."/>
            <person name="Kim S."/>
            <person name="Oh Y.-L."/>
            <person name="Kong W.-S."/>
            <person name="Park H."/>
            <person name="Jeong J."/>
            <person name="Song E.-S."/>
        </authorList>
    </citation>
    <scope>NUCLEOTIDE SEQUENCE [LARGE SCALE GENOMIC DNA]</scope>
    <source>
        <strain evidence="2">51987-8</strain>
    </source>
</reference>
<dbReference type="Proteomes" id="UP000076154">
    <property type="component" value="Unassembled WGS sequence"/>
</dbReference>
<feature type="region of interest" description="Disordered" evidence="1">
    <location>
        <begin position="66"/>
        <end position="88"/>
    </location>
</feature>
<gene>
    <name evidence="2" type="ORF">Hypma_010507</name>
</gene>
<dbReference type="AlphaFoldDB" id="A0A369JJF2"/>
<evidence type="ECO:0000313" key="2">
    <source>
        <dbReference type="EMBL" id="RDB22341.1"/>
    </source>
</evidence>
<evidence type="ECO:0000256" key="1">
    <source>
        <dbReference type="SAM" id="MobiDB-lite"/>
    </source>
</evidence>
<evidence type="ECO:0000313" key="3">
    <source>
        <dbReference type="Proteomes" id="UP000076154"/>
    </source>
</evidence>
<organism evidence="2 3">
    <name type="scientific">Hypsizygus marmoreus</name>
    <name type="common">White beech mushroom</name>
    <name type="synonym">Agaricus marmoreus</name>
    <dbReference type="NCBI Taxonomy" id="39966"/>
    <lineage>
        <taxon>Eukaryota</taxon>
        <taxon>Fungi</taxon>
        <taxon>Dikarya</taxon>
        <taxon>Basidiomycota</taxon>
        <taxon>Agaricomycotina</taxon>
        <taxon>Agaricomycetes</taxon>
        <taxon>Agaricomycetidae</taxon>
        <taxon>Agaricales</taxon>
        <taxon>Tricholomatineae</taxon>
        <taxon>Lyophyllaceae</taxon>
        <taxon>Hypsizygus</taxon>
    </lineage>
</organism>
<keyword evidence="3" id="KW-1185">Reference proteome</keyword>
<dbReference type="InParanoid" id="A0A369JJF2"/>
<protein>
    <submittedName>
        <fullName evidence="2">Uncharacterized protein</fullName>
    </submittedName>
</protein>
<dbReference type="OrthoDB" id="2496395at2759"/>
<accession>A0A369JJF2</accession>
<name>A0A369JJF2_HYPMA</name>
<proteinExistence type="predicted"/>